<feature type="signal peptide" evidence="1">
    <location>
        <begin position="1"/>
        <end position="22"/>
    </location>
</feature>
<evidence type="ECO:0000313" key="3">
    <source>
        <dbReference type="Proteomes" id="UP000001595"/>
    </source>
</evidence>
<dbReference type="Proteomes" id="UP000001595">
    <property type="component" value="Chromosome 12"/>
</dbReference>
<reference evidence="2" key="3">
    <citation type="submission" date="2025-09" db="UniProtKB">
        <authorList>
            <consortium name="Ensembl"/>
        </authorList>
    </citation>
    <scope>IDENTIFICATION</scope>
</reference>
<evidence type="ECO:0008006" key="4">
    <source>
        <dbReference type="Google" id="ProtNLM"/>
    </source>
</evidence>
<dbReference type="GeneTree" id="ENSGT01000000221683"/>
<dbReference type="AlphaFoldDB" id="A0A8I5YRQ9"/>
<proteinExistence type="predicted"/>
<keyword evidence="3" id="KW-1185">Reference proteome</keyword>
<protein>
    <recommendedName>
        <fullName evidence="4">Secreted protein</fullName>
    </recommendedName>
</protein>
<evidence type="ECO:0000313" key="2">
    <source>
        <dbReference type="Ensembl" id="ENSPPYP00000044422.1"/>
    </source>
</evidence>
<reference evidence="2" key="2">
    <citation type="submission" date="2025-08" db="UniProtKB">
        <authorList>
            <consortium name="Ensembl"/>
        </authorList>
    </citation>
    <scope>IDENTIFICATION</scope>
</reference>
<organism evidence="2 3">
    <name type="scientific">Pongo abelii</name>
    <name type="common">Sumatran orangutan</name>
    <name type="synonym">Pongo pygmaeus abelii</name>
    <dbReference type="NCBI Taxonomy" id="9601"/>
    <lineage>
        <taxon>Eukaryota</taxon>
        <taxon>Metazoa</taxon>
        <taxon>Chordata</taxon>
        <taxon>Craniata</taxon>
        <taxon>Vertebrata</taxon>
        <taxon>Euteleostomi</taxon>
        <taxon>Mammalia</taxon>
        <taxon>Eutheria</taxon>
        <taxon>Euarchontoglires</taxon>
        <taxon>Primates</taxon>
        <taxon>Haplorrhini</taxon>
        <taxon>Catarrhini</taxon>
        <taxon>Hominidae</taxon>
        <taxon>Pongo</taxon>
    </lineage>
</organism>
<keyword evidence="1" id="KW-0732">Signal</keyword>
<name>A0A8I5YRQ9_PONAB</name>
<sequence>MARLHSGHVLSGIAATFHLGLAAAASARAMSPRQRPRLPQKVWTRNTCPLGGWLNFARHLQN</sequence>
<evidence type="ECO:0000256" key="1">
    <source>
        <dbReference type="SAM" id="SignalP"/>
    </source>
</evidence>
<feature type="chain" id="PRO_5035176354" description="Secreted protein" evidence="1">
    <location>
        <begin position="23"/>
        <end position="62"/>
    </location>
</feature>
<dbReference type="OMA" id="TWPWART"/>
<reference evidence="2 3" key="1">
    <citation type="submission" date="2008-02" db="EMBL/GenBank/DDBJ databases">
        <title>A 6x draft sequence assembly of the Pongo pygmaeus abelii genome.</title>
        <authorList>
            <person name="Wilson R.K."/>
            <person name="Mardis E."/>
        </authorList>
    </citation>
    <scope>NUCLEOTIDE SEQUENCE [LARGE SCALE GENOMIC DNA]</scope>
</reference>
<dbReference type="Ensembl" id="ENSPPYT00000054583.1">
    <property type="protein sequence ID" value="ENSPPYP00000044422.1"/>
    <property type="gene ID" value="ENSPPYG00000036400.1"/>
</dbReference>
<accession>A0A8I5YRQ9</accession>